<accession>A0ACB8S6U6</accession>
<dbReference type="Proteomes" id="UP000814033">
    <property type="component" value="Unassembled WGS sequence"/>
</dbReference>
<keyword evidence="2" id="KW-1185">Reference proteome</keyword>
<protein>
    <submittedName>
        <fullName evidence="1">Uncharacterized protein</fullName>
    </submittedName>
</protein>
<name>A0ACB8S6U6_9AGAM</name>
<proteinExistence type="predicted"/>
<gene>
    <name evidence="1" type="ORF">FA95DRAFT_243872</name>
</gene>
<dbReference type="EMBL" id="MU275851">
    <property type="protein sequence ID" value="KAI0051630.1"/>
    <property type="molecule type" value="Genomic_DNA"/>
</dbReference>
<evidence type="ECO:0000313" key="2">
    <source>
        <dbReference type="Proteomes" id="UP000814033"/>
    </source>
</evidence>
<organism evidence="1 2">
    <name type="scientific">Auriscalpium vulgare</name>
    <dbReference type="NCBI Taxonomy" id="40419"/>
    <lineage>
        <taxon>Eukaryota</taxon>
        <taxon>Fungi</taxon>
        <taxon>Dikarya</taxon>
        <taxon>Basidiomycota</taxon>
        <taxon>Agaricomycotina</taxon>
        <taxon>Agaricomycetes</taxon>
        <taxon>Russulales</taxon>
        <taxon>Auriscalpiaceae</taxon>
        <taxon>Auriscalpium</taxon>
    </lineage>
</organism>
<evidence type="ECO:0000313" key="1">
    <source>
        <dbReference type="EMBL" id="KAI0051630.1"/>
    </source>
</evidence>
<reference evidence="1" key="1">
    <citation type="submission" date="2021-02" db="EMBL/GenBank/DDBJ databases">
        <authorList>
            <consortium name="DOE Joint Genome Institute"/>
            <person name="Ahrendt S."/>
            <person name="Looney B.P."/>
            <person name="Miyauchi S."/>
            <person name="Morin E."/>
            <person name="Drula E."/>
            <person name="Courty P.E."/>
            <person name="Chicoki N."/>
            <person name="Fauchery L."/>
            <person name="Kohler A."/>
            <person name="Kuo A."/>
            <person name="Labutti K."/>
            <person name="Pangilinan J."/>
            <person name="Lipzen A."/>
            <person name="Riley R."/>
            <person name="Andreopoulos W."/>
            <person name="He G."/>
            <person name="Johnson J."/>
            <person name="Barry K.W."/>
            <person name="Grigoriev I.V."/>
            <person name="Nagy L."/>
            <person name="Hibbett D."/>
            <person name="Henrissat B."/>
            <person name="Matheny P.B."/>
            <person name="Labbe J."/>
            <person name="Martin F."/>
        </authorList>
    </citation>
    <scope>NUCLEOTIDE SEQUENCE</scope>
    <source>
        <strain evidence="1">FP105234-sp</strain>
    </source>
</reference>
<reference evidence="1" key="2">
    <citation type="journal article" date="2022" name="New Phytol.">
        <title>Evolutionary transition to the ectomycorrhizal habit in the genomes of a hyperdiverse lineage of mushroom-forming fungi.</title>
        <authorList>
            <person name="Looney B."/>
            <person name="Miyauchi S."/>
            <person name="Morin E."/>
            <person name="Drula E."/>
            <person name="Courty P.E."/>
            <person name="Kohler A."/>
            <person name="Kuo A."/>
            <person name="LaButti K."/>
            <person name="Pangilinan J."/>
            <person name="Lipzen A."/>
            <person name="Riley R."/>
            <person name="Andreopoulos W."/>
            <person name="He G."/>
            <person name="Johnson J."/>
            <person name="Nolan M."/>
            <person name="Tritt A."/>
            <person name="Barry K.W."/>
            <person name="Grigoriev I.V."/>
            <person name="Nagy L.G."/>
            <person name="Hibbett D."/>
            <person name="Henrissat B."/>
            <person name="Matheny P.B."/>
            <person name="Labbe J."/>
            <person name="Martin F.M."/>
        </authorList>
    </citation>
    <scope>NUCLEOTIDE SEQUENCE</scope>
    <source>
        <strain evidence="1">FP105234-sp</strain>
    </source>
</reference>
<sequence>MSTTPAKPRQSGIPAPGKSTGIPTPGRVRSTSSASQHSAIPTPDPDAMRAFNEAVKANDPAHHRNGRASDATGASLSPKANGSLALSGRRSVTGRPPSVASTSSAAGSTPAATRFSASRTKTPTARPPSRQSDTFFRSSSRLDKSFEVGDNVRIESLGFEGTLRYLGEIDGKAGQWAGVELSGGFLGMGKNDGSVNGKHYFRCPPKCGVFVATAKLSPPTTGIGSISRPSSVASSRGGRVTPSVSGRVTPSIFGTAGRFTPHSSTSGRITPAMSTSRVPSRTVTPSARTRTKTGPPAGTFSADLANGNALMVKLREAREQESRRQSGGSPTRNGSVLSPSSITTLSTPSSPSVRTPKPGLGTRTAGVGVGLPSTTPTKSRPSLLTPRGRIPSAIAMPPPPSPLSPGLKRTVSMTDYSDLADNDLLGPSDLLSNGKAIEGRIASLLSGRSSAGATTPSPAPPSPAFNDSESSGAYKAKLDTLEVERQRLRSLLDSRDNEELEARRRSEMLREDKDRALARVAELEASMRAAERTLHEREAKIEAMERTVGNAAADTDKVRGEGEARVRDLQSRLDDKEELLKNLKEAIALKEGVVSENTAVLNAKDAEISVLEARVKKSYKELEDERRELGGQVDALRQAGQETIALYEERLAAAEDQRYEQEALVTNLQERLNAAALSPSSPTPAAPYTATAIQIENESLREQISHLQQQVVRLEDMLENSRITADKEVAMLMEKLKRHKEREETLKKQLIQADKDKEQMAKSEASLRGRLEEVDEALRESTVALDLARVDIETMQNDGNLESMYTNSASSDSSERLAEMAQRLSSERARAAEEIAQLKRVVEELRHAQTNGTTADEHRSETYDASLQEVVEELTSEKAALETTHRDLEVRLRDEQNLVIELRERLDRSHAELESTRKKANRETPLPNGASEMKRTPSSSSSRHESSAVREELAGLKHIIQELQKENTAAAQQYKLLEAENKLLLAETEQLREDMKSLEDSVDNSILREEQSLNESSPSLDADGAQLQRAMKDMRLRHEVELEQLRKKQHEVENKSARTIHDLNKEVSELESLIESKIYREDELEQEVERLKDKLSRAQKKTSKNAVDIAASGSSSSLHSMSDDGQGSGDVCEICEQPGHDIFSCHLLKGDSDAGVSTSSKAYCDDCESYGHLSADCPHSMDVF</sequence>
<comment type="caution">
    <text evidence="1">The sequence shown here is derived from an EMBL/GenBank/DDBJ whole genome shotgun (WGS) entry which is preliminary data.</text>
</comment>